<reference evidence="1 2" key="1">
    <citation type="journal article" date="2021" name="Int. J. Syst. Evol. Microbiol.">
        <title>Reticulibacter mediterranei gen. nov., sp. nov., within the new family Reticulibacteraceae fam. nov., and Ktedonospora formicarum gen. nov., sp. nov., Ktedonobacter robiniae sp. nov., Dictyobacter formicarum sp. nov. and Dictyobacter arantiisoli sp. nov., belonging to the class Ktedonobacteria.</title>
        <authorList>
            <person name="Yabe S."/>
            <person name="Zheng Y."/>
            <person name="Wang C.M."/>
            <person name="Sakai Y."/>
            <person name="Abe K."/>
            <person name="Yokota A."/>
            <person name="Donadio S."/>
            <person name="Cavaletti L."/>
            <person name="Monciardini P."/>
        </authorList>
    </citation>
    <scope>NUCLEOTIDE SEQUENCE [LARGE SCALE GENOMIC DNA]</scope>
    <source>
        <strain evidence="1 2">SOSP1-9</strain>
    </source>
</reference>
<protein>
    <submittedName>
        <fullName evidence="1">Uncharacterized protein</fullName>
    </submittedName>
</protein>
<accession>A0ABQ3VI92</accession>
<keyword evidence="2" id="KW-1185">Reference proteome</keyword>
<evidence type="ECO:0000313" key="1">
    <source>
        <dbReference type="EMBL" id="GHO85500.1"/>
    </source>
</evidence>
<gene>
    <name evidence="1" type="ORF">KSZ_35060</name>
</gene>
<comment type="caution">
    <text evidence="1">The sequence shown here is derived from an EMBL/GenBank/DDBJ whole genome shotgun (WGS) entry which is preliminary data.</text>
</comment>
<dbReference type="Proteomes" id="UP000635565">
    <property type="component" value="Unassembled WGS sequence"/>
</dbReference>
<sequence length="162" mass="18891">MSSQICIKTDKSLQQLATEIRDLLSLPPFTLDSSAEEPYCQFDMLGMLVLIHKTTEEDRDPEVKDYPYSFDIQMSFTEHELDTDTMEYNLQSYYAQLLAFHLGVETACYEKKKVGQHWQIRYCFYSKNPKWDPNLLFGEPGWCPAVINGPPSAWRSIRSIFQ</sequence>
<organism evidence="1 2">
    <name type="scientific">Dictyobacter formicarum</name>
    <dbReference type="NCBI Taxonomy" id="2778368"/>
    <lineage>
        <taxon>Bacteria</taxon>
        <taxon>Bacillati</taxon>
        <taxon>Chloroflexota</taxon>
        <taxon>Ktedonobacteria</taxon>
        <taxon>Ktedonobacterales</taxon>
        <taxon>Dictyobacteraceae</taxon>
        <taxon>Dictyobacter</taxon>
    </lineage>
</organism>
<name>A0ABQ3VI92_9CHLR</name>
<evidence type="ECO:0000313" key="2">
    <source>
        <dbReference type="Proteomes" id="UP000635565"/>
    </source>
</evidence>
<proteinExistence type="predicted"/>
<dbReference type="RefSeq" id="WP_201363151.1">
    <property type="nucleotide sequence ID" value="NZ_BNJJ01000009.1"/>
</dbReference>
<dbReference type="EMBL" id="BNJJ01000009">
    <property type="protein sequence ID" value="GHO85500.1"/>
    <property type="molecule type" value="Genomic_DNA"/>
</dbReference>